<feature type="chain" id="PRO_5035585226" description="Calcium/calmodulin-dependent protein kinase II association-domain domain-containing protein" evidence="5">
    <location>
        <begin position="25"/>
        <end position="427"/>
    </location>
</feature>
<dbReference type="Gene3D" id="3.10.450.50">
    <property type="match status" value="1"/>
</dbReference>
<dbReference type="PROSITE" id="PS00113">
    <property type="entry name" value="ADENYLATE_KINASE"/>
    <property type="match status" value="1"/>
</dbReference>
<dbReference type="PANTHER" id="PTHR23359">
    <property type="entry name" value="NUCLEOTIDE KINASE"/>
    <property type="match status" value="1"/>
</dbReference>
<dbReference type="Pfam" id="PF00406">
    <property type="entry name" value="ADK"/>
    <property type="match status" value="1"/>
</dbReference>
<keyword evidence="3 4" id="KW-0418">Kinase</keyword>
<evidence type="ECO:0000256" key="4">
    <source>
        <dbReference type="RuleBase" id="RU003330"/>
    </source>
</evidence>
<dbReference type="HAMAP" id="MF_00235">
    <property type="entry name" value="Adenylate_kinase_Adk"/>
    <property type="match status" value="1"/>
</dbReference>
<gene>
    <name evidence="7" type="ORF">EANT1437_LOCUS11397</name>
    <name evidence="8" type="ORF">EANT1437_LOCUS11398</name>
</gene>
<proteinExistence type="inferred from homology"/>
<protein>
    <recommendedName>
        <fullName evidence="6">Calcium/calmodulin-dependent protein kinase II association-domain domain-containing protein</fullName>
    </recommendedName>
</protein>
<dbReference type="GO" id="GO:0005516">
    <property type="term" value="F:calmodulin binding"/>
    <property type="evidence" value="ECO:0007669"/>
    <property type="project" value="InterPro"/>
</dbReference>
<dbReference type="EMBL" id="HBHI01022166">
    <property type="protein sequence ID" value="CAD9687319.1"/>
    <property type="molecule type" value="Transcribed_RNA"/>
</dbReference>
<evidence type="ECO:0000313" key="8">
    <source>
        <dbReference type="EMBL" id="CAD9687322.1"/>
    </source>
</evidence>
<organism evidence="7">
    <name type="scientific">Eucampia antarctica</name>
    <dbReference type="NCBI Taxonomy" id="49252"/>
    <lineage>
        <taxon>Eukaryota</taxon>
        <taxon>Sar</taxon>
        <taxon>Stramenopiles</taxon>
        <taxon>Ochrophyta</taxon>
        <taxon>Bacillariophyta</taxon>
        <taxon>Mediophyceae</taxon>
        <taxon>Biddulphiophycidae</taxon>
        <taxon>Hemiaulales</taxon>
        <taxon>Hemiaulaceae</taxon>
        <taxon>Eucampia</taxon>
    </lineage>
</organism>
<sequence length="427" mass="47212">MKFYLATSTILCSLLGSCWKTVGAFSGRRSFAMLSKQHGFYGKNKLKVRGGGWENDSCNGDSRLYQSVSSSSSTTATEEEEMSLRVAGESKEAIGVGTEKKVFGSKEYASVPLSLYRVVFVLGGPGSGKGTQSAKLVESYDNSVLHLSVGDLLRNAEGSPHAELIESCLVSGNIVPVEISLSLLQQAMEDASQLSKCGQPTFLVDGFPRNFDNLEGWTTQMTKSCSVLGALVYECPEDELEKRILARGKTSGRSDDNKESIKKRFVTFQQQTMPVVRTLQQIPSLNVEYISGVGTIEQVWEKTQQTMNQFISNDVLAANQKLINAIQTKNIDIYSQLVLTTTDVQKQFDENESLASLDNNDANISSSISNVEIDIQNGTKAVVSYDRILIDDDNKNTKSQFRETRVWSHEKNGWMCIHFVRKPLIVK</sequence>
<evidence type="ECO:0000256" key="2">
    <source>
        <dbReference type="ARBA" id="ARBA00022741"/>
    </source>
</evidence>
<dbReference type="InterPro" id="IPR033690">
    <property type="entry name" value="Adenylat_kinase_CS"/>
</dbReference>
<name>A0A6U0SQJ8_9STRA</name>
<dbReference type="InterPro" id="IPR027417">
    <property type="entry name" value="P-loop_NTPase"/>
</dbReference>
<accession>A0A6U0SQJ8</accession>
<evidence type="ECO:0000313" key="7">
    <source>
        <dbReference type="EMBL" id="CAD9687319.1"/>
    </source>
</evidence>
<keyword evidence="5" id="KW-0732">Signal</keyword>
<dbReference type="EMBL" id="HBHI01022167">
    <property type="protein sequence ID" value="CAD9687322.1"/>
    <property type="molecule type" value="Transcribed_RNA"/>
</dbReference>
<dbReference type="Gene3D" id="3.40.50.300">
    <property type="entry name" value="P-loop containing nucleotide triphosphate hydrolases"/>
    <property type="match status" value="1"/>
</dbReference>
<dbReference type="PROSITE" id="PS51257">
    <property type="entry name" value="PROKAR_LIPOPROTEIN"/>
    <property type="match status" value="1"/>
</dbReference>
<dbReference type="InterPro" id="IPR000850">
    <property type="entry name" value="Adenylat/UMP-CMP_kin"/>
</dbReference>
<feature type="domain" description="Calcium/calmodulin-dependent protein kinase II association-domain" evidence="6">
    <location>
        <begin position="314"/>
        <end position="421"/>
    </location>
</feature>
<evidence type="ECO:0000256" key="3">
    <source>
        <dbReference type="ARBA" id="ARBA00022777"/>
    </source>
</evidence>
<dbReference type="AlphaFoldDB" id="A0A6U0SQJ8"/>
<dbReference type="GO" id="GO:0019205">
    <property type="term" value="F:nucleobase-containing compound kinase activity"/>
    <property type="evidence" value="ECO:0007669"/>
    <property type="project" value="InterPro"/>
</dbReference>
<feature type="signal peptide" evidence="5">
    <location>
        <begin position="1"/>
        <end position="24"/>
    </location>
</feature>
<dbReference type="InterPro" id="IPR032710">
    <property type="entry name" value="NTF2-like_dom_sf"/>
</dbReference>
<dbReference type="GO" id="GO:0004683">
    <property type="term" value="F:calcium/calmodulin-dependent protein kinase activity"/>
    <property type="evidence" value="ECO:0007669"/>
    <property type="project" value="InterPro"/>
</dbReference>
<evidence type="ECO:0000259" key="6">
    <source>
        <dbReference type="Pfam" id="PF08332"/>
    </source>
</evidence>
<dbReference type="SUPFAM" id="SSF52540">
    <property type="entry name" value="P-loop containing nucleoside triphosphate hydrolases"/>
    <property type="match status" value="1"/>
</dbReference>
<dbReference type="GO" id="GO:0006139">
    <property type="term" value="P:nucleobase-containing compound metabolic process"/>
    <property type="evidence" value="ECO:0007669"/>
    <property type="project" value="InterPro"/>
</dbReference>
<dbReference type="Pfam" id="PF08332">
    <property type="entry name" value="CaMKII_AD"/>
    <property type="match status" value="1"/>
</dbReference>
<dbReference type="InterPro" id="IPR013543">
    <property type="entry name" value="Ca/CaM-dep_prot_kinase-assoc"/>
</dbReference>
<dbReference type="SUPFAM" id="SSF54427">
    <property type="entry name" value="NTF2-like"/>
    <property type="match status" value="1"/>
</dbReference>
<evidence type="ECO:0000256" key="5">
    <source>
        <dbReference type="SAM" id="SignalP"/>
    </source>
</evidence>
<keyword evidence="2" id="KW-0547">Nucleotide-binding</keyword>
<keyword evidence="1 4" id="KW-0808">Transferase</keyword>
<dbReference type="GO" id="GO:0005524">
    <property type="term" value="F:ATP binding"/>
    <property type="evidence" value="ECO:0007669"/>
    <property type="project" value="InterPro"/>
</dbReference>
<reference evidence="7" key="1">
    <citation type="submission" date="2021-01" db="EMBL/GenBank/DDBJ databases">
        <authorList>
            <person name="Corre E."/>
            <person name="Pelletier E."/>
            <person name="Niang G."/>
            <person name="Scheremetjew M."/>
            <person name="Finn R."/>
            <person name="Kale V."/>
            <person name="Holt S."/>
            <person name="Cochrane G."/>
            <person name="Meng A."/>
            <person name="Brown T."/>
            <person name="Cohen L."/>
        </authorList>
    </citation>
    <scope>NUCLEOTIDE SEQUENCE</scope>
    <source>
        <strain evidence="7">CCMP1452</strain>
    </source>
</reference>
<dbReference type="PRINTS" id="PR00094">
    <property type="entry name" value="ADENYLTKNASE"/>
</dbReference>
<comment type="similarity">
    <text evidence="4">Belongs to the adenylate kinase family.</text>
</comment>
<dbReference type="CDD" id="cd01428">
    <property type="entry name" value="ADK"/>
    <property type="match status" value="1"/>
</dbReference>
<evidence type="ECO:0000256" key="1">
    <source>
        <dbReference type="ARBA" id="ARBA00022679"/>
    </source>
</evidence>